<organism evidence="1 2">
    <name type="scientific">Arcticibacter svalbardensis MN12-7</name>
    <dbReference type="NCBI Taxonomy" id="1150600"/>
    <lineage>
        <taxon>Bacteria</taxon>
        <taxon>Pseudomonadati</taxon>
        <taxon>Bacteroidota</taxon>
        <taxon>Sphingobacteriia</taxon>
        <taxon>Sphingobacteriales</taxon>
        <taxon>Sphingobacteriaceae</taxon>
        <taxon>Arcticibacter</taxon>
    </lineage>
</organism>
<name>R9GQB4_9SPHI</name>
<dbReference type="STRING" id="1150600.ADIARSV_2861"/>
<dbReference type="AlphaFoldDB" id="R9GQB4"/>
<evidence type="ECO:0000313" key="2">
    <source>
        <dbReference type="Proteomes" id="UP000014174"/>
    </source>
</evidence>
<reference evidence="1 2" key="1">
    <citation type="journal article" date="2013" name="Genome Announc.">
        <title>Draft Genome Sequence of Arcticibacter svalbardensis Strain MN12-7T, a Member of the Family Sphingobacteriaceae Isolated from an Arctic Soil Sample.</title>
        <authorList>
            <person name="Shivaji S."/>
            <person name="Ara S."/>
            <person name="Prasad S."/>
            <person name="Manasa B.P."/>
            <person name="Begum Z."/>
            <person name="Singh A."/>
            <person name="Kumar Pinnaka A."/>
        </authorList>
    </citation>
    <scope>NUCLEOTIDE SEQUENCE [LARGE SCALE GENOMIC DNA]</scope>
    <source>
        <strain evidence="1 2">MN12-7</strain>
    </source>
</reference>
<dbReference type="Proteomes" id="UP000014174">
    <property type="component" value="Unassembled WGS sequence"/>
</dbReference>
<evidence type="ECO:0000313" key="1">
    <source>
        <dbReference type="EMBL" id="EOR94027.1"/>
    </source>
</evidence>
<protein>
    <submittedName>
        <fullName evidence="1">Uncharacterized protein</fullName>
    </submittedName>
</protein>
<comment type="caution">
    <text evidence="1">The sequence shown here is derived from an EMBL/GenBank/DDBJ whole genome shotgun (WGS) entry which is preliminary data.</text>
</comment>
<keyword evidence="2" id="KW-1185">Reference proteome</keyword>
<gene>
    <name evidence="1" type="ORF">ADIARSV_2861</name>
</gene>
<dbReference type="EMBL" id="AQPN01000100">
    <property type="protein sequence ID" value="EOR94027.1"/>
    <property type="molecule type" value="Genomic_DNA"/>
</dbReference>
<sequence length="43" mass="4833">MIDTSPLSIKYIPNKNLLGVGTDVRKICLLKAIQKPQYVLFSI</sequence>
<accession>R9GQB4</accession>
<proteinExistence type="predicted"/>